<feature type="domain" description="VWFA" evidence="2">
    <location>
        <begin position="49"/>
        <end position="290"/>
    </location>
</feature>
<evidence type="ECO:0000256" key="1">
    <source>
        <dbReference type="SAM" id="SignalP"/>
    </source>
</evidence>
<feature type="signal peptide" evidence="1">
    <location>
        <begin position="1"/>
        <end position="24"/>
    </location>
</feature>
<dbReference type="Proteomes" id="UP001501011">
    <property type="component" value="Unassembled WGS sequence"/>
</dbReference>
<dbReference type="InterPro" id="IPR011047">
    <property type="entry name" value="Quinoprotein_ADH-like_sf"/>
</dbReference>
<dbReference type="PROSITE" id="PS50234">
    <property type="entry name" value="VWFA"/>
    <property type="match status" value="1"/>
</dbReference>
<name>A0ABP8IP44_9GAMM</name>
<proteinExistence type="predicted"/>
<reference evidence="4" key="1">
    <citation type="journal article" date="2019" name="Int. J. Syst. Evol. Microbiol.">
        <title>The Global Catalogue of Microorganisms (GCM) 10K type strain sequencing project: providing services to taxonomists for standard genome sequencing and annotation.</title>
        <authorList>
            <consortium name="The Broad Institute Genomics Platform"/>
            <consortium name="The Broad Institute Genome Sequencing Center for Infectious Disease"/>
            <person name="Wu L."/>
            <person name="Ma J."/>
        </authorList>
    </citation>
    <scope>NUCLEOTIDE SEQUENCE [LARGE SCALE GENOMIC DNA]</scope>
    <source>
        <strain evidence="4">JCM 17728</strain>
    </source>
</reference>
<comment type="caution">
    <text evidence="3">The sequence shown here is derived from an EMBL/GenBank/DDBJ whole genome shotgun (WGS) entry which is preliminary data.</text>
</comment>
<organism evidence="3 4">
    <name type="scientific">Kangiella marina</name>
    <dbReference type="NCBI Taxonomy" id="1079178"/>
    <lineage>
        <taxon>Bacteria</taxon>
        <taxon>Pseudomonadati</taxon>
        <taxon>Pseudomonadota</taxon>
        <taxon>Gammaproteobacteria</taxon>
        <taxon>Kangiellales</taxon>
        <taxon>Kangiellaceae</taxon>
        <taxon>Kangiella</taxon>
    </lineage>
</organism>
<accession>A0ABP8IP44</accession>
<evidence type="ECO:0000313" key="4">
    <source>
        <dbReference type="Proteomes" id="UP001501011"/>
    </source>
</evidence>
<gene>
    <name evidence="3" type="ORF">GCM10023151_21800</name>
</gene>
<protein>
    <recommendedName>
        <fullName evidence="2">VWFA domain-containing protein</fullName>
    </recommendedName>
</protein>
<keyword evidence="1" id="KW-0732">Signal</keyword>
<dbReference type="EMBL" id="BAABFV010000002">
    <property type="protein sequence ID" value="GAA4365007.1"/>
    <property type="molecule type" value="Genomic_DNA"/>
</dbReference>
<sequence length="1015" mass="110224">MRNFFTQMMKGVLLGLYLTIPLMAANTARADDTEVYFFDGSKIDTGRPKVMLLLEFSSAMNGGGRLAKIQQALLQLANDPEVNSEVDFGLAIFAKSRSGSIKAEGTVHYPIAKLNSATELPNFSTVVTLLSLKGTVPGSTPTIEGMSEAYRYFLNRTPYYWNSSSTHPSAVSNSRYAFSDTSGCAAKALVVLAHGQINGNEWRNATQSIVGRSSTDTEMVSYMKGTHDVDTYTISPGSSGNNKQNLDNWANAGGTEKAFDWNDETDCNAVDAEGNPVGLCAILKKVIEEVSSQGTSFVQAGVTVSQQNRLNHDNHLYFAQFQADDIARWPGNLKKYKIDGGQLVDVNQKPAVDTDTGLFLEERDANGFITNSTSFWAPKDGNGNLIADGNQVERGGTLEGLDGFLKTTPQEVDGTIYQTFASYSRNLYFDSSDVLSPIATKATAADFDMPVSTEEEKQAFETVFTETLGYSLRDVTVTRDDGTEVIVENVAEPARLMGDPLHSVPKVLQYKVGDSTKSVGFMGTNLGYLHAVDLDTGVENWGYVPKEMLKKMQEFLDDVKIGGDPTLHNYGLDGEIHIAHGDSNGNILVDEGEKALLIIGMRRGGNRYYVLDISDIGSPKFLFRIQGGGIGDLSQLGDTWSPVTVTNINFGEGTKTVAIFGGGYDKDQDDATTFVKDDIGNDVFIYDIANQKVLWNLQGSALQTVKGQINSVPGAIRALSLKTNIAIAEHLYVADTGGQIFRFDLYPTETGMDVKAGRIFKARGNNSESENRRFFYAPSVAFIPQPQGKSFVAVAVGSGYRAHPLNAKIDDYFFMVKDQGVLQSTKTFNDVAFNGTNPDAEQQLLNVTDTVSSNTTTRNAIVSGEKSGWFIELNGEINTTDANGNTVTDTYAGEKVISEARILFGKVVFTSYVPTVDLTKLQCAPVIGSAKLYGVDVVDGSSFFDENTRVIDLISSGIPPVFQLLYTSGGSADTTTASFIGLVGNEVIQDDFTKALTKGYDGVIRVNWRKKPDDE</sequence>
<keyword evidence="4" id="KW-1185">Reference proteome</keyword>
<dbReference type="InterPro" id="IPR002035">
    <property type="entry name" value="VWF_A"/>
</dbReference>
<feature type="chain" id="PRO_5045629560" description="VWFA domain-containing protein" evidence="1">
    <location>
        <begin position="25"/>
        <end position="1015"/>
    </location>
</feature>
<dbReference type="RefSeq" id="WP_345293252.1">
    <property type="nucleotide sequence ID" value="NZ_BAABFV010000002.1"/>
</dbReference>
<evidence type="ECO:0000313" key="3">
    <source>
        <dbReference type="EMBL" id="GAA4365007.1"/>
    </source>
</evidence>
<evidence type="ECO:0000259" key="2">
    <source>
        <dbReference type="PROSITE" id="PS50234"/>
    </source>
</evidence>
<dbReference type="SUPFAM" id="SSF50998">
    <property type="entry name" value="Quinoprotein alcohol dehydrogenase-like"/>
    <property type="match status" value="1"/>
</dbReference>